<name>A0ABQ6BU40_9NEIS</name>
<evidence type="ECO:0000313" key="2">
    <source>
        <dbReference type="EMBL" id="GLS03727.1"/>
    </source>
</evidence>
<evidence type="ECO:0000313" key="3">
    <source>
        <dbReference type="Proteomes" id="UP001156836"/>
    </source>
</evidence>
<comment type="caution">
    <text evidence="2">The sequence shown here is derived from an EMBL/GenBank/DDBJ whole genome shotgun (WGS) entry which is preliminary data.</text>
</comment>
<proteinExistence type="predicted"/>
<organism evidence="2 3">
    <name type="scientific">Chitiniphilus shinanonensis</name>
    <dbReference type="NCBI Taxonomy" id="553088"/>
    <lineage>
        <taxon>Bacteria</taxon>
        <taxon>Pseudomonadati</taxon>
        <taxon>Pseudomonadota</taxon>
        <taxon>Betaproteobacteria</taxon>
        <taxon>Neisseriales</taxon>
        <taxon>Chitinibacteraceae</taxon>
        <taxon>Chitiniphilus</taxon>
    </lineage>
</organism>
<accession>A0ABQ6BU40</accession>
<keyword evidence="3" id="KW-1185">Reference proteome</keyword>
<feature type="region of interest" description="Disordered" evidence="1">
    <location>
        <begin position="1"/>
        <end position="35"/>
    </location>
</feature>
<dbReference type="Proteomes" id="UP001156836">
    <property type="component" value="Unassembled WGS sequence"/>
</dbReference>
<dbReference type="EMBL" id="BSOZ01000008">
    <property type="protein sequence ID" value="GLS03727.1"/>
    <property type="molecule type" value="Genomic_DNA"/>
</dbReference>
<protein>
    <submittedName>
        <fullName evidence="2">Uncharacterized protein</fullName>
    </submittedName>
</protein>
<reference evidence="3" key="1">
    <citation type="journal article" date="2019" name="Int. J. Syst. Evol. Microbiol.">
        <title>The Global Catalogue of Microorganisms (GCM) 10K type strain sequencing project: providing services to taxonomists for standard genome sequencing and annotation.</title>
        <authorList>
            <consortium name="The Broad Institute Genomics Platform"/>
            <consortium name="The Broad Institute Genome Sequencing Center for Infectious Disease"/>
            <person name="Wu L."/>
            <person name="Ma J."/>
        </authorList>
    </citation>
    <scope>NUCLEOTIDE SEQUENCE [LARGE SCALE GENOMIC DNA]</scope>
    <source>
        <strain evidence="3">NBRC 104970</strain>
    </source>
</reference>
<dbReference type="RefSeq" id="WP_018747050.1">
    <property type="nucleotide sequence ID" value="NZ_BSOZ01000008.1"/>
</dbReference>
<sequence length="800" mass="87526">MAYQRSDMIGGGGAVATADPSSQPIKDGATNPRPDSVVATQAEQVLLFLRPETGEVIGVPPQDSAELRLHYHRWSELIRDYHNANALLFDCENRLQILSAAKANKETIPPGIEEEAQKWWDVAVKWRDETNEKLREEMKPLASTAGSGKKLVELIPLMSKEGDKPYATTTKNEGPKIDGTKAKQSWGFASGAGLKDHYKYPKDLPEKLVYVRSDRLKEGWPKFKDAETVKWADVYKKDANGKRKLDETKLKQYVREQGKKIQLRSSDFVKLDFQKSDSILGDWGRKWNADHTVKHTASTTVGGVQVADIDLTAQAALMRYMYGGSVSGTFDPFKAGVAFKAEGKAEIALAEAKASADLYLPARDGILMCLYDLRGTEFPLGAIRLQVSAALSGVVGASVAAEVSLSVEMKDKELPKVKGKPGRRRNGRAKKMDVGSAASTDVGGVTAELNAFAGAKADIELKGALQWRNPETQDKDFKDLASVAPSVGGMAGIGASAKFVAQYEDGLFRIQAHASLCVGLGAEGTISLEVNPLQVGSFVLWFNYQLYHANYSNVKIIGETAFDAMRDMSFLAIQAGKEIGDYIGQVQEDLSTQIAQISAALARAQARQRLAERILATPFALKYSSPETRGMLIYQLSRHGAADAAVTGGGVGDSYLATQRRAILHVLRQAQTKAGIDNIIQHIDRQGAKGDFDRKLASLKDFFKLEMVGNVDVPFIESHYDDQFREHYESLPGKGLGDGKLAQAGGDFGGWYDHVYASLKDEPTRGLPMVPNDSVQYAMQRQWQDDHPLYAARGGDAYYV</sequence>
<gene>
    <name evidence="2" type="ORF">GCM10007860_08720</name>
</gene>
<evidence type="ECO:0000256" key="1">
    <source>
        <dbReference type="SAM" id="MobiDB-lite"/>
    </source>
</evidence>